<dbReference type="GO" id="GO:0003676">
    <property type="term" value="F:nucleic acid binding"/>
    <property type="evidence" value="ECO:0007669"/>
    <property type="project" value="InterPro"/>
</dbReference>
<dbReference type="Gene3D" id="1.25.70.10">
    <property type="entry name" value="Transcription termination factor 3, mitochondrial"/>
    <property type="match status" value="1"/>
</dbReference>
<name>A0A182QXW2_9DIPT</name>
<dbReference type="GO" id="GO:0061668">
    <property type="term" value="P:mitochondrial ribosome assembly"/>
    <property type="evidence" value="ECO:0007669"/>
    <property type="project" value="TreeGrafter"/>
</dbReference>
<keyword evidence="2" id="KW-0809">Transit peptide</keyword>
<comment type="similarity">
    <text evidence="1">Belongs to the mTERF family.</text>
</comment>
<sequence>MLGERKIDANKMRGLLSNVIKIVAPTRTGGCLPQRHLCKNLSVPAPHHSALQRYEDDLENEFRQVLREERRSVLEPVPDPVSLEAYPNTKPAFNFAAYVNKSHTLQQLVALGVELHKLEKRKGIPQFVLGLDFERDVKEHIQFLTDTGVPAEMLGEFLTKNPLIFKEDLGDLETRLNYLQSKRFLPEDIARIVTKNPFWLMLNTKRIDRRLGFFQKTFLLEGTEVRGLASKQPRLITYNLEHVRKNTFTVQEEMGFEKSEVKQLLLAKPRIWMIKTEALQYRFEYIHRRMKISHAEILQTPDLLLTRDVRIKQRHGFLKFLGKVQYDPKKELYIPLKSLAEGTDEEFVTEVAKSNMECYNRFLKTL</sequence>
<evidence type="ECO:0008006" key="5">
    <source>
        <dbReference type="Google" id="ProtNLM"/>
    </source>
</evidence>
<dbReference type="AlphaFoldDB" id="A0A182QXW2"/>
<organism evidence="3 4">
    <name type="scientific">Anopheles farauti</name>
    <dbReference type="NCBI Taxonomy" id="69004"/>
    <lineage>
        <taxon>Eukaryota</taxon>
        <taxon>Metazoa</taxon>
        <taxon>Ecdysozoa</taxon>
        <taxon>Arthropoda</taxon>
        <taxon>Hexapoda</taxon>
        <taxon>Insecta</taxon>
        <taxon>Pterygota</taxon>
        <taxon>Neoptera</taxon>
        <taxon>Endopterygota</taxon>
        <taxon>Diptera</taxon>
        <taxon>Nematocera</taxon>
        <taxon>Culicoidea</taxon>
        <taxon>Culicidae</taxon>
        <taxon>Anophelinae</taxon>
        <taxon>Anopheles</taxon>
    </lineage>
</organism>
<protein>
    <recommendedName>
        <fullName evidence="5">Transcription termination factor 3, mitochondrial</fullName>
    </recommendedName>
</protein>
<dbReference type="EMBL" id="AXCN02001696">
    <property type="status" value="NOT_ANNOTATED_CDS"/>
    <property type="molecule type" value="Genomic_DNA"/>
</dbReference>
<accession>A0A182QXW2</accession>
<dbReference type="GO" id="GO:0006390">
    <property type="term" value="P:mitochondrial transcription"/>
    <property type="evidence" value="ECO:0007669"/>
    <property type="project" value="TreeGrafter"/>
</dbReference>
<dbReference type="InterPro" id="IPR038538">
    <property type="entry name" value="MTERF_sf"/>
</dbReference>
<dbReference type="GO" id="GO:0006355">
    <property type="term" value="P:regulation of DNA-templated transcription"/>
    <property type="evidence" value="ECO:0007669"/>
    <property type="project" value="UniProtKB-ARBA"/>
</dbReference>
<dbReference type="InterPro" id="IPR003690">
    <property type="entry name" value="MTERF"/>
</dbReference>
<dbReference type="Pfam" id="PF02536">
    <property type="entry name" value="mTERF"/>
    <property type="match status" value="1"/>
</dbReference>
<dbReference type="PANTHER" id="PTHR13068">
    <property type="entry name" value="CGI-12 PROTEIN-RELATED"/>
    <property type="match status" value="1"/>
</dbReference>
<reference evidence="4" key="1">
    <citation type="submission" date="2014-01" db="EMBL/GenBank/DDBJ databases">
        <title>The Genome Sequence of Anopheles farauti FAR1 (V2).</title>
        <authorList>
            <consortium name="The Broad Institute Genomics Platform"/>
            <person name="Neafsey D.E."/>
            <person name="Besansky N."/>
            <person name="Howell P."/>
            <person name="Walton C."/>
            <person name="Young S.K."/>
            <person name="Zeng Q."/>
            <person name="Gargeya S."/>
            <person name="Fitzgerald M."/>
            <person name="Haas B."/>
            <person name="Abouelleil A."/>
            <person name="Allen A.W."/>
            <person name="Alvarado L."/>
            <person name="Arachchi H.M."/>
            <person name="Berlin A.M."/>
            <person name="Chapman S.B."/>
            <person name="Gainer-Dewar J."/>
            <person name="Goldberg J."/>
            <person name="Griggs A."/>
            <person name="Gujja S."/>
            <person name="Hansen M."/>
            <person name="Howarth C."/>
            <person name="Imamovic A."/>
            <person name="Ireland A."/>
            <person name="Larimer J."/>
            <person name="McCowan C."/>
            <person name="Murphy C."/>
            <person name="Pearson M."/>
            <person name="Poon T.W."/>
            <person name="Priest M."/>
            <person name="Roberts A."/>
            <person name="Saif S."/>
            <person name="Shea T."/>
            <person name="Sisk P."/>
            <person name="Sykes S."/>
            <person name="Wortman J."/>
            <person name="Nusbaum C."/>
            <person name="Birren B."/>
        </authorList>
    </citation>
    <scope>NUCLEOTIDE SEQUENCE [LARGE SCALE GENOMIC DNA]</scope>
    <source>
        <strain evidence="4">FAR1</strain>
    </source>
</reference>
<keyword evidence="4" id="KW-1185">Reference proteome</keyword>
<evidence type="ECO:0000313" key="4">
    <source>
        <dbReference type="Proteomes" id="UP000075886"/>
    </source>
</evidence>
<dbReference type="Proteomes" id="UP000075886">
    <property type="component" value="Unassembled WGS sequence"/>
</dbReference>
<proteinExistence type="inferred from homology"/>
<dbReference type="EnsemblMetazoa" id="AFAF019069-RA">
    <property type="protein sequence ID" value="AFAF019069-PA"/>
    <property type="gene ID" value="AFAF019069"/>
</dbReference>
<evidence type="ECO:0000313" key="3">
    <source>
        <dbReference type="EnsemblMetazoa" id="AFAF019069-PA"/>
    </source>
</evidence>
<dbReference type="STRING" id="69004.A0A182QXW2"/>
<evidence type="ECO:0000256" key="1">
    <source>
        <dbReference type="ARBA" id="ARBA00007692"/>
    </source>
</evidence>
<evidence type="ECO:0000256" key="2">
    <source>
        <dbReference type="ARBA" id="ARBA00022946"/>
    </source>
</evidence>
<dbReference type="SMART" id="SM00733">
    <property type="entry name" value="Mterf"/>
    <property type="match status" value="5"/>
</dbReference>
<dbReference type="PANTHER" id="PTHR13068:SF112">
    <property type="entry name" value="TRANSCRIPTION TERMINATION FACTOR 3, MITOCHONDRIAL"/>
    <property type="match status" value="1"/>
</dbReference>
<dbReference type="VEuPathDB" id="VectorBase:AFAF019069"/>
<reference evidence="3" key="2">
    <citation type="submission" date="2020-05" db="UniProtKB">
        <authorList>
            <consortium name="EnsemblMetazoa"/>
        </authorList>
    </citation>
    <scope>IDENTIFICATION</scope>
    <source>
        <strain evidence="3">FAR1</strain>
    </source>
</reference>
<dbReference type="GO" id="GO:0005739">
    <property type="term" value="C:mitochondrion"/>
    <property type="evidence" value="ECO:0007669"/>
    <property type="project" value="UniProtKB-SubCell"/>
</dbReference>